<evidence type="ECO:0000256" key="1">
    <source>
        <dbReference type="SAM" id="Phobius"/>
    </source>
</evidence>
<feature type="transmembrane region" description="Helical" evidence="1">
    <location>
        <begin position="124"/>
        <end position="144"/>
    </location>
</feature>
<dbReference type="Pfam" id="PF09922">
    <property type="entry name" value="LiaF-like_C"/>
    <property type="match status" value="1"/>
</dbReference>
<name>A0ABR4XMH0_9PORP</name>
<feature type="transmembrane region" description="Helical" evidence="1">
    <location>
        <begin position="73"/>
        <end position="92"/>
    </location>
</feature>
<dbReference type="InterPro" id="IPR024425">
    <property type="entry name" value="LiaF-like_C"/>
</dbReference>
<feature type="domain" description="Cell wall-active antibiotics response LiaF-like C-terminal" evidence="2">
    <location>
        <begin position="230"/>
        <end position="288"/>
    </location>
</feature>
<evidence type="ECO:0000313" key="3">
    <source>
        <dbReference type="EMBL" id="KGN92150.1"/>
    </source>
</evidence>
<feature type="transmembrane region" description="Helical" evidence="1">
    <location>
        <begin position="39"/>
        <end position="61"/>
    </location>
</feature>
<dbReference type="EMBL" id="JQZV01000013">
    <property type="protein sequence ID" value="KGN92150.1"/>
    <property type="molecule type" value="Genomic_DNA"/>
</dbReference>
<sequence>MNISNQKSGFTLFFSLLLMIAGGGLLFAGVISGGDNFDALIEILGAVMLYILGAGFMGRFLAKRDTGGRNTTASIALLIIAGALLFLLSNMGLLDKSFLRIIFSWQMLLITVGLFYLSHSFDIGGLVVTGFGLGFLLLKLSKIFPEISFYLESLSTYWPVGAMILGALLFLYALPAIQNNRREKLRKSFTRHYTKETNGNGITDDGRIDCRYLFSGGEYVVLDPVFRGGSIDVLFGGVDLDLRQTTLPVGETELVVTAAFGGVEILMPPDWNVEVKSVSTFGGVSNKRMRIFNQNSDRKLIINVKSAIFSGVEIK</sequence>
<feature type="transmembrane region" description="Helical" evidence="1">
    <location>
        <begin position="12"/>
        <end position="33"/>
    </location>
</feature>
<keyword evidence="1" id="KW-0812">Transmembrane</keyword>
<comment type="caution">
    <text evidence="3">The sequence shown here is derived from an EMBL/GenBank/DDBJ whole genome shotgun (WGS) entry which is preliminary data.</text>
</comment>
<evidence type="ECO:0000259" key="2">
    <source>
        <dbReference type="Pfam" id="PF09922"/>
    </source>
</evidence>
<keyword evidence="1" id="KW-0472">Membrane</keyword>
<evidence type="ECO:0000313" key="4">
    <source>
        <dbReference type="Proteomes" id="UP000030101"/>
    </source>
</evidence>
<gene>
    <name evidence="3" type="ORF">HQ43_08990</name>
</gene>
<organism evidence="3 4">
    <name type="scientific">Porphyromonas canoris</name>
    <dbReference type="NCBI Taxonomy" id="36875"/>
    <lineage>
        <taxon>Bacteria</taxon>
        <taxon>Pseudomonadati</taxon>
        <taxon>Bacteroidota</taxon>
        <taxon>Bacteroidia</taxon>
        <taxon>Bacteroidales</taxon>
        <taxon>Porphyromonadaceae</taxon>
        <taxon>Porphyromonas</taxon>
    </lineage>
</organism>
<reference evidence="3 4" key="1">
    <citation type="submission" date="2014-08" db="EMBL/GenBank/DDBJ databases">
        <title>Porphyromonas canoris strain:OH2762 Genome sequencing.</title>
        <authorList>
            <person name="Wallis C."/>
            <person name="Deusch O."/>
            <person name="O'Flynn C."/>
            <person name="Davis I."/>
            <person name="Jospin G."/>
            <person name="Darling A.E."/>
            <person name="Coil D.A."/>
            <person name="Alexiev A."/>
            <person name="Horsfall A."/>
            <person name="Kirkwood N."/>
            <person name="Harris S."/>
            <person name="Eisen J.A."/>
        </authorList>
    </citation>
    <scope>NUCLEOTIDE SEQUENCE [LARGE SCALE GENOMIC DNA]</scope>
    <source>
        <strain evidence="4">COT-108 OH2762</strain>
    </source>
</reference>
<proteinExistence type="predicted"/>
<dbReference type="Proteomes" id="UP000030101">
    <property type="component" value="Unassembled WGS sequence"/>
</dbReference>
<dbReference type="PANTHER" id="PTHR40763:SF5">
    <property type="entry name" value="MEMBRANE PROTEIN"/>
    <property type="match status" value="1"/>
</dbReference>
<feature type="transmembrane region" description="Helical" evidence="1">
    <location>
        <begin position="156"/>
        <end position="177"/>
    </location>
</feature>
<keyword evidence="1" id="KW-1133">Transmembrane helix</keyword>
<dbReference type="RefSeq" id="WP_036866914.1">
    <property type="nucleotide sequence ID" value="NZ_JQZV01000013.1"/>
</dbReference>
<feature type="transmembrane region" description="Helical" evidence="1">
    <location>
        <begin position="98"/>
        <end position="117"/>
    </location>
</feature>
<keyword evidence="4" id="KW-1185">Reference proteome</keyword>
<accession>A0ABR4XMH0</accession>
<dbReference type="PANTHER" id="PTHR40763">
    <property type="entry name" value="MEMBRANE PROTEIN-RELATED"/>
    <property type="match status" value="1"/>
</dbReference>
<protein>
    <recommendedName>
        <fullName evidence="2">Cell wall-active antibiotics response LiaF-like C-terminal domain-containing protein</fullName>
    </recommendedName>
</protein>